<feature type="transmembrane region" description="Helical" evidence="8">
    <location>
        <begin position="83"/>
        <end position="103"/>
    </location>
</feature>
<feature type="transmembrane region" description="Helical" evidence="8">
    <location>
        <begin position="51"/>
        <end position="71"/>
    </location>
</feature>
<evidence type="ECO:0000256" key="4">
    <source>
        <dbReference type="ARBA" id="ARBA00022692"/>
    </source>
</evidence>
<feature type="transmembrane region" description="Helical" evidence="8">
    <location>
        <begin position="315"/>
        <end position="338"/>
    </location>
</feature>
<evidence type="ECO:0000256" key="5">
    <source>
        <dbReference type="ARBA" id="ARBA00022989"/>
    </source>
</evidence>
<evidence type="ECO:0000256" key="6">
    <source>
        <dbReference type="ARBA" id="ARBA00023136"/>
    </source>
</evidence>
<dbReference type="CDD" id="cd06173">
    <property type="entry name" value="MFS_MefA_like"/>
    <property type="match status" value="1"/>
</dbReference>
<dbReference type="InterPro" id="IPR010290">
    <property type="entry name" value="TM_effector"/>
</dbReference>
<dbReference type="PROSITE" id="PS50850">
    <property type="entry name" value="MFS"/>
    <property type="match status" value="1"/>
</dbReference>
<feature type="region of interest" description="Disordered" evidence="7">
    <location>
        <begin position="409"/>
        <end position="448"/>
    </location>
</feature>
<feature type="transmembrane region" description="Helical" evidence="8">
    <location>
        <begin position="165"/>
        <end position="192"/>
    </location>
</feature>
<comment type="subcellular location">
    <subcellularLocation>
        <location evidence="1">Cell membrane</location>
        <topology evidence="1">Multi-pass membrane protein</topology>
    </subcellularLocation>
</comment>
<feature type="transmembrane region" description="Helical" evidence="8">
    <location>
        <begin position="379"/>
        <end position="398"/>
    </location>
</feature>
<dbReference type="STRING" id="909613.UO65_1651"/>
<evidence type="ECO:0000256" key="3">
    <source>
        <dbReference type="ARBA" id="ARBA00022475"/>
    </source>
</evidence>
<evidence type="ECO:0000313" key="10">
    <source>
        <dbReference type="EMBL" id="EWC63024.1"/>
    </source>
</evidence>
<dbReference type="Pfam" id="PF05977">
    <property type="entry name" value="MFS_3"/>
    <property type="match status" value="1"/>
</dbReference>
<evidence type="ECO:0000256" key="1">
    <source>
        <dbReference type="ARBA" id="ARBA00004651"/>
    </source>
</evidence>
<feature type="transmembrane region" description="Helical" evidence="8">
    <location>
        <begin position="21"/>
        <end position="45"/>
    </location>
</feature>
<dbReference type="PATRIC" id="fig|909613.9.peg.1663"/>
<dbReference type="GO" id="GO:0022857">
    <property type="term" value="F:transmembrane transporter activity"/>
    <property type="evidence" value="ECO:0007669"/>
    <property type="project" value="InterPro"/>
</dbReference>
<dbReference type="InterPro" id="IPR036259">
    <property type="entry name" value="MFS_trans_sf"/>
</dbReference>
<dbReference type="SUPFAM" id="SSF103473">
    <property type="entry name" value="MFS general substrate transporter"/>
    <property type="match status" value="1"/>
</dbReference>
<evidence type="ECO:0000256" key="8">
    <source>
        <dbReference type="SAM" id="Phobius"/>
    </source>
</evidence>
<feature type="transmembrane region" description="Helical" evidence="8">
    <location>
        <begin position="258"/>
        <end position="281"/>
    </location>
</feature>
<keyword evidence="5 8" id="KW-1133">Transmembrane helix</keyword>
<accession>W7JAF2</accession>
<dbReference type="AlphaFoldDB" id="W7JAF2"/>
<feature type="transmembrane region" description="Helical" evidence="8">
    <location>
        <begin position="229"/>
        <end position="252"/>
    </location>
</feature>
<feature type="transmembrane region" description="Helical" evidence="8">
    <location>
        <begin position="350"/>
        <end position="373"/>
    </location>
</feature>
<evidence type="ECO:0000256" key="7">
    <source>
        <dbReference type="SAM" id="MobiDB-lite"/>
    </source>
</evidence>
<organism evidence="10 11">
    <name type="scientific">Actinokineospora spheciospongiae</name>
    <dbReference type="NCBI Taxonomy" id="909613"/>
    <lineage>
        <taxon>Bacteria</taxon>
        <taxon>Bacillati</taxon>
        <taxon>Actinomycetota</taxon>
        <taxon>Actinomycetes</taxon>
        <taxon>Pseudonocardiales</taxon>
        <taxon>Pseudonocardiaceae</taxon>
        <taxon>Actinokineospora</taxon>
    </lineage>
</organism>
<dbReference type="PANTHER" id="PTHR23513:SF6">
    <property type="entry name" value="MAJOR FACILITATOR SUPERFAMILY ASSOCIATED DOMAIN-CONTAINING PROTEIN"/>
    <property type="match status" value="1"/>
</dbReference>
<dbReference type="Proteomes" id="UP000019277">
    <property type="component" value="Unassembled WGS sequence"/>
</dbReference>
<evidence type="ECO:0000259" key="9">
    <source>
        <dbReference type="PROSITE" id="PS50850"/>
    </source>
</evidence>
<reference evidence="10 11" key="1">
    <citation type="journal article" date="2014" name="Genome Announc.">
        <title>Draft Genome Sequence of the Antitrypanosomally Active Sponge-Associated Bacterium Actinokineospora sp. Strain EG49.</title>
        <authorList>
            <person name="Harjes J."/>
            <person name="Ryu T."/>
            <person name="Abdelmohsen U.R."/>
            <person name="Moitinho-Silva L."/>
            <person name="Horn H."/>
            <person name="Ravasi T."/>
            <person name="Hentschel U."/>
        </authorList>
    </citation>
    <scope>NUCLEOTIDE SEQUENCE [LARGE SCALE GENOMIC DNA]</scope>
    <source>
        <strain evidence="10 11">EG49</strain>
    </source>
</reference>
<feature type="domain" description="Major facilitator superfamily (MFS) profile" evidence="9">
    <location>
        <begin position="1"/>
        <end position="405"/>
    </location>
</feature>
<dbReference type="PANTHER" id="PTHR23513">
    <property type="entry name" value="INTEGRAL MEMBRANE EFFLUX PROTEIN-RELATED"/>
    <property type="match status" value="1"/>
</dbReference>
<evidence type="ECO:0000313" key="11">
    <source>
        <dbReference type="Proteomes" id="UP000019277"/>
    </source>
</evidence>
<evidence type="ECO:0000256" key="2">
    <source>
        <dbReference type="ARBA" id="ARBA00022448"/>
    </source>
</evidence>
<dbReference type="InterPro" id="IPR020846">
    <property type="entry name" value="MFS_dom"/>
</dbReference>
<dbReference type="Gene3D" id="1.20.1250.20">
    <property type="entry name" value="MFS general substrate transporter like domains"/>
    <property type="match status" value="1"/>
</dbReference>
<dbReference type="GO" id="GO:0005886">
    <property type="term" value="C:plasma membrane"/>
    <property type="evidence" value="ECO:0007669"/>
    <property type="project" value="UniProtKB-SubCell"/>
</dbReference>
<dbReference type="EMBL" id="AYXG01000059">
    <property type="protein sequence ID" value="EWC63024.1"/>
    <property type="molecule type" value="Genomic_DNA"/>
</dbReference>
<dbReference type="eggNOG" id="COG0738">
    <property type="taxonomic scope" value="Bacteria"/>
</dbReference>
<keyword evidence="6 8" id="KW-0472">Membrane</keyword>
<sequence length="448" mass="46751">MVLVMSMTTATPKLGGDFHRLWSASLATNLGDGVALAAGPLLVAGLTRDPALVGMAVFVQQLPWLLLSLFSGALVDRLDRRRLVVVVNLVRAVVLGALTGAIATGHVSIPVVYAAFFLLGTAETLADTASGALVPAVVPVEALPAANARLMGVHLLGNQFAGPPLGAAIFVFSAALPFGVNAATFLIGALLVRGMRHRAVPPDPAGRRPMRQEIAEGVRWLLAHRLLRMFFVCLFFMNLTLMATVSIMVLYATERLGLPAIGFGLLTTVMAVGGLLGTVLASRLVRRFGESPLMRVGLLVETATHFVLAGTRSAWVVGVVLFVFGVHGVVWGTIIAAVRQRVVPDRLRGRVGSVSMLLSIGGSALGSLGGGLLAKVFGLTAPFWTAGAAMVVLTAVAWRGFGPAAFREQAPGNPVADTQYPGGTDVDPAITGESPEERACAPPGERPQ</sequence>
<keyword evidence="11" id="KW-1185">Reference proteome</keyword>
<comment type="caution">
    <text evidence="10">The sequence shown here is derived from an EMBL/GenBank/DDBJ whole genome shotgun (WGS) entry which is preliminary data.</text>
</comment>
<name>W7JAF2_9PSEU</name>
<proteinExistence type="predicted"/>
<gene>
    <name evidence="10" type="ORF">UO65_1651</name>
</gene>
<keyword evidence="4 8" id="KW-0812">Transmembrane</keyword>
<protein>
    <submittedName>
        <fullName evidence="10">Antibiotic efflux protein</fullName>
    </submittedName>
</protein>
<keyword evidence="2" id="KW-0813">Transport</keyword>
<keyword evidence="3" id="KW-1003">Cell membrane</keyword>